<feature type="transmembrane region" description="Helical" evidence="10">
    <location>
        <begin position="165"/>
        <end position="183"/>
    </location>
</feature>
<evidence type="ECO:0000313" key="13">
    <source>
        <dbReference type="Proteomes" id="UP000000739"/>
    </source>
</evidence>
<dbReference type="EMBL" id="CP001322">
    <property type="protein sequence ID" value="ACL06093.1"/>
    <property type="molecule type" value="Genomic_DNA"/>
</dbReference>
<keyword evidence="5 10" id="KW-0573">Peptidoglycan synthesis</keyword>
<feature type="transmembrane region" description="Helical" evidence="10">
    <location>
        <begin position="412"/>
        <end position="433"/>
    </location>
</feature>
<dbReference type="GO" id="GO:0008360">
    <property type="term" value="P:regulation of cell shape"/>
    <property type="evidence" value="ECO:0007669"/>
    <property type="project" value="UniProtKB-UniRule"/>
</dbReference>
<comment type="pathway">
    <text evidence="10">Cell wall biogenesis; peptidoglycan biosynthesis.</text>
</comment>
<sequence length="525" mass="56061">MSERAQMTKAAGVVGGATAISRVLGYVRDAVMAYFFGTSVALDAFLVAFRIPNLLRRLFAEGSLTIAFVPVFSEYLEKKGHEEAMRMAGAAFRLLALILAGLTVLGVIFAPQVVMVLAPGFAKNPDQFTLTVLLTRITFPYIFFIGLVALCMGILNSLRHFAAPALAPVFLNVAMIACVYLFFSTFEPPVISLALGVIIGGALQLALQFPFMHKKGFRGWIKGPLNHPGIKRVAVLMGPAVLGAGVYQVYIIVGTILASMLPEGSVSYLYYADRLTQLPLGIFGISLATAALPSFSRQAANKDMEGLKDSFGYAIRIIMFVNLPATVGLIVLAQPIVGLLFERGAFGAEATIHTAQALIYFVLGLCAISGARIVVSMLYALQDTVTPVRVAILSLIAYLAFSMALMKPLLHGGLALAATLSSALSLALLTYHLRRKIGPLGGRKILKSVMGSLVASLGMGAAVYVFAHFAGILAPGQVGSAQLTLWTMLCIGAGIVVYIGLASVFCKKEFQAMWRLVGKRVKRRG</sequence>
<dbReference type="GO" id="GO:0005886">
    <property type="term" value="C:plasma membrane"/>
    <property type="evidence" value="ECO:0007669"/>
    <property type="project" value="UniProtKB-SubCell"/>
</dbReference>
<evidence type="ECO:0000256" key="10">
    <source>
        <dbReference type="HAMAP-Rule" id="MF_02078"/>
    </source>
</evidence>
<keyword evidence="10 11" id="KW-0813">Transport</keyword>
<dbReference type="GO" id="GO:0009252">
    <property type="term" value="P:peptidoglycan biosynthetic process"/>
    <property type="evidence" value="ECO:0007669"/>
    <property type="project" value="UniProtKB-UniRule"/>
</dbReference>
<evidence type="ECO:0000256" key="2">
    <source>
        <dbReference type="ARBA" id="ARBA00022475"/>
    </source>
</evidence>
<feature type="transmembrane region" description="Helical" evidence="10">
    <location>
        <begin position="94"/>
        <end position="118"/>
    </location>
</feature>
<gene>
    <name evidence="10" type="primary">murJ</name>
    <name evidence="12" type="ordered locus">Dalk_4414</name>
</gene>
<dbReference type="eggNOG" id="COG0728">
    <property type="taxonomic scope" value="Bacteria"/>
</dbReference>
<keyword evidence="10 11" id="KW-0961">Cell wall biogenesis/degradation</keyword>
<dbReference type="PRINTS" id="PR01806">
    <property type="entry name" value="VIRFACTRMVIN"/>
</dbReference>
<keyword evidence="4 10" id="KW-0133">Cell shape</keyword>
<dbReference type="HOGENOM" id="CLU_006797_5_3_7"/>
<reference evidence="12 13" key="1">
    <citation type="journal article" date="2012" name="Environ. Microbiol.">
        <title>The genome sequence of Desulfatibacillum alkenivorans AK-01: a blueprint for anaerobic alkane oxidation.</title>
        <authorList>
            <person name="Callaghan A.V."/>
            <person name="Morris B.E."/>
            <person name="Pereira I.A."/>
            <person name="McInerney M.J."/>
            <person name="Austin R.N."/>
            <person name="Groves J.T."/>
            <person name="Kukor J.J."/>
            <person name="Suflita J.M."/>
            <person name="Young L.Y."/>
            <person name="Zylstra G.J."/>
            <person name="Wawrik B."/>
        </authorList>
    </citation>
    <scope>NUCLEOTIDE SEQUENCE [LARGE SCALE GENOMIC DNA]</scope>
    <source>
        <strain evidence="12 13">AK-01</strain>
    </source>
</reference>
<keyword evidence="7 10" id="KW-0472">Membrane</keyword>
<name>B8FNC4_DESAL</name>
<comment type="function">
    <text evidence="8 10 11">Involved in peptidoglycan biosynthesis. Transports lipid-linked peptidoglycan precursors from the inner to the outer leaflet of the cytoplasmic membrane.</text>
</comment>
<evidence type="ECO:0000256" key="5">
    <source>
        <dbReference type="ARBA" id="ARBA00022984"/>
    </source>
</evidence>
<dbReference type="GO" id="GO:0015648">
    <property type="term" value="F:lipid-linked peptidoglycan transporter activity"/>
    <property type="evidence" value="ECO:0007669"/>
    <property type="project" value="UniProtKB-UniRule"/>
</dbReference>
<evidence type="ECO:0000256" key="8">
    <source>
        <dbReference type="ARBA" id="ARBA00060041"/>
    </source>
</evidence>
<comment type="subcellular location">
    <subcellularLocation>
        <location evidence="10">Cell inner membrane</location>
        <topology evidence="10">Multi-pass membrane protein</topology>
    </subcellularLocation>
    <subcellularLocation>
        <location evidence="1">Cell membrane</location>
        <topology evidence="1">Multi-pass membrane protein</topology>
    </subcellularLocation>
</comment>
<feature type="transmembrane region" description="Helical" evidence="10">
    <location>
        <begin position="233"/>
        <end position="258"/>
    </location>
</feature>
<dbReference type="GO" id="GO:0034204">
    <property type="term" value="P:lipid translocation"/>
    <property type="evidence" value="ECO:0007669"/>
    <property type="project" value="TreeGrafter"/>
</dbReference>
<protein>
    <recommendedName>
        <fullName evidence="10">Probable lipid II flippase MurJ</fullName>
    </recommendedName>
</protein>
<keyword evidence="3 10" id="KW-0812">Transmembrane</keyword>
<keyword evidence="2 10" id="KW-1003">Cell membrane</keyword>
<keyword evidence="6 10" id="KW-1133">Transmembrane helix</keyword>
<dbReference type="HAMAP" id="MF_02078">
    <property type="entry name" value="MurJ_MviN"/>
    <property type="match status" value="1"/>
</dbReference>
<dbReference type="KEGG" id="dal:Dalk_4414"/>
<dbReference type="InterPro" id="IPR051050">
    <property type="entry name" value="Lipid_II_flippase_MurJ/MviN"/>
</dbReference>
<evidence type="ECO:0000256" key="11">
    <source>
        <dbReference type="PIRNR" id="PIRNR002869"/>
    </source>
</evidence>
<keyword evidence="10" id="KW-0997">Cell inner membrane</keyword>
<dbReference type="NCBIfam" id="TIGR01695">
    <property type="entry name" value="murJ_mviN"/>
    <property type="match status" value="1"/>
</dbReference>
<keyword evidence="13" id="KW-1185">Reference proteome</keyword>
<feature type="transmembrane region" description="Helical" evidence="10">
    <location>
        <begin position="31"/>
        <end position="49"/>
    </location>
</feature>
<dbReference type="Proteomes" id="UP000000739">
    <property type="component" value="Chromosome"/>
</dbReference>
<organism evidence="12 13">
    <name type="scientific">Desulfatibacillum aliphaticivorans</name>
    <dbReference type="NCBI Taxonomy" id="218208"/>
    <lineage>
        <taxon>Bacteria</taxon>
        <taxon>Pseudomonadati</taxon>
        <taxon>Thermodesulfobacteriota</taxon>
        <taxon>Desulfobacteria</taxon>
        <taxon>Desulfobacterales</taxon>
        <taxon>Desulfatibacillaceae</taxon>
        <taxon>Desulfatibacillum</taxon>
    </lineage>
</organism>
<dbReference type="Pfam" id="PF03023">
    <property type="entry name" value="MurJ"/>
    <property type="match status" value="1"/>
</dbReference>
<evidence type="ECO:0000256" key="4">
    <source>
        <dbReference type="ARBA" id="ARBA00022960"/>
    </source>
</evidence>
<evidence type="ECO:0000256" key="7">
    <source>
        <dbReference type="ARBA" id="ARBA00023136"/>
    </source>
</evidence>
<feature type="transmembrane region" description="Helical" evidence="10">
    <location>
        <begin position="453"/>
        <end position="473"/>
    </location>
</feature>
<feature type="transmembrane region" description="Helical" evidence="10">
    <location>
        <begin position="388"/>
        <end position="406"/>
    </location>
</feature>
<dbReference type="PIRSF" id="PIRSF002869">
    <property type="entry name" value="MviN"/>
    <property type="match status" value="1"/>
</dbReference>
<evidence type="ECO:0000256" key="6">
    <source>
        <dbReference type="ARBA" id="ARBA00022989"/>
    </source>
</evidence>
<feature type="transmembrane region" description="Helical" evidence="10">
    <location>
        <begin position="278"/>
        <end position="296"/>
    </location>
</feature>
<feature type="transmembrane region" description="Helical" evidence="10">
    <location>
        <begin position="485"/>
        <end position="506"/>
    </location>
</feature>
<dbReference type="GO" id="GO:0071555">
    <property type="term" value="P:cell wall organization"/>
    <property type="evidence" value="ECO:0007669"/>
    <property type="project" value="UniProtKB-UniRule"/>
</dbReference>
<proteinExistence type="inferred from homology"/>
<feature type="transmembrane region" description="Helical" evidence="10">
    <location>
        <begin position="357"/>
        <end position="381"/>
    </location>
</feature>
<feature type="transmembrane region" description="Helical" evidence="10">
    <location>
        <begin position="189"/>
        <end position="212"/>
    </location>
</feature>
<feature type="transmembrane region" description="Helical" evidence="10">
    <location>
        <begin position="317"/>
        <end position="337"/>
    </location>
</feature>
<dbReference type="CDD" id="cd13123">
    <property type="entry name" value="MATE_MurJ_like"/>
    <property type="match status" value="1"/>
</dbReference>
<evidence type="ECO:0000313" key="12">
    <source>
        <dbReference type="EMBL" id="ACL06093.1"/>
    </source>
</evidence>
<dbReference type="PANTHER" id="PTHR47019">
    <property type="entry name" value="LIPID II FLIPPASE MURJ"/>
    <property type="match status" value="1"/>
</dbReference>
<evidence type="ECO:0000256" key="3">
    <source>
        <dbReference type="ARBA" id="ARBA00022692"/>
    </source>
</evidence>
<feature type="transmembrane region" description="Helical" evidence="10">
    <location>
        <begin position="138"/>
        <end position="158"/>
    </location>
</feature>
<evidence type="ECO:0000256" key="9">
    <source>
        <dbReference type="ARBA" id="ARBA00061532"/>
    </source>
</evidence>
<comment type="similarity">
    <text evidence="9 10 11">Belongs to the MurJ/MviN family.</text>
</comment>
<evidence type="ECO:0000256" key="1">
    <source>
        <dbReference type="ARBA" id="ARBA00004651"/>
    </source>
</evidence>
<accession>B8FNC4</accession>
<dbReference type="RefSeq" id="WP_015949139.1">
    <property type="nucleotide sequence ID" value="NC_011768.1"/>
</dbReference>
<dbReference type="PANTHER" id="PTHR47019:SF1">
    <property type="entry name" value="LIPID II FLIPPASE MURJ"/>
    <property type="match status" value="1"/>
</dbReference>
<dbReference type="InterPro" id="IPR004268">
    <property type="entry name" value="MurJ"/>
</dbReference>
<dbReference type="UniPathway" id="UPA00219"/>
<dbReference type="AlphaFoldDB" id="B8FNC4"/>